<dbReference type="AlphaFoldDB" id="A0A6J1DL43"/>
<feature type="non-terminal residue" evidence="3">
    <location>
        <position position="141"/>
    </location>
</feature>
<name>A0A6J1DL43_MOMCH</name>
<keyword evidence="2" id="KW-1185">Reference proteome</keyword>
<organism evidence="2 3">
    <name type="scientific">Momordica charantia</name>
    <name type="common">Bitter gourd</name>
    <name type="synonym">Balsam pear</name>
    <dbReference type="NCBI Taxonomy" id="3673"/>
    <lineage>
        <taxon>Eukaryota</taxon>
        <taxon>Viridiplantae</taxon>
        <taxon>Streptophyta</taxon>
        <taxon>Embryophyta</taxon>
        <taxon>Tracheophyta</taxon>
        <taxon>Spermatophyta</taxon>
        <taxon>Magnoliopsida</taxon>
        <taxon>eudicotyledons</taxon>
        <taxon>Gunneridae</taxon>
        <taxon>Pentapetalae</taxon>
        <taxon>rosids</taxon>
        <taxon>fabids</taxon>
        <taxon>Cucurbitales</taxon>
        <taxon>Cucurbitaceae</taxon>
        <taxon>Momordiceae</taxon>
        <taxon>Momordica</taxon>
    </lineage>
</organism>
<reference evidence="3" key="1">
    <citation type="submission" date="2025-08" db="UniProtKB">
        <authorList>
            <consortium name="RefSeq"/>
        </authorList>
    </citation>
    <scope>IDENTIFICATION</scope>
</reference>
<dbReference type="RefSeq" id="XP_022154222.1">
    <property type="nucleotide sequence ID" value="XM_022298530.1"/>
</dbReference>
<feature type="region of interest" description="Disordered" evidence="1">
    <location>
        <begin position="89"/>
        <end position="141"/>
    </location>
</feature>
<dbReference type="KEGG" id="mcha:111021531"/>
<feature type="compositionally biased region" description="Low complexity" evidence="1">
    <location>
        <begin position="8"/>
        <end position="42"/>
    </location>
</feature>
<feature type="region of interest" description="Disordered" evidence="1">
    <location>
        <begin position="1"/>
        <end position="52"/>
    </location>
</feature>
<gene>
    <name evidence="3" type="primary">LOC111021531</name>
</gene>
<dbReference type="GeneID" id="111021531"/>
<accession>A0A6J1DL43</accession>
<sequence length="141" mass="15565">MASPNTKSSHLQQQQQNQPVLHHHQQQQILQTPSSSSFNFQNHHLHFHDHHPNIGINLPSISPNFITKDGAGDDLGELDDQALFLYLDGQEPSTATTTPQDQRQSSGMRPPTLNIFPSQPMHVDPSPTKGNTALIGHGDSK</sequence>
<evidence type="ECO:0000313" key="2">
    <source>
        <dbReference type="Proteomes" id="UP000504603"/>
    </source>
</evidence>
<feature type="compositionally biased region" description="Polar residues" evidence="1">
    <location>
        <begin position="91"/>
        <end position="107"/>
    </location>
</feature>
<dbReference type="Proteomes" id="UP000504603">
    <property type="component" value="Unplaced"/>
</dbReference>
<evidence type="ECO:0000256" key="1">
    <source>
        <dbReference type="SAM" id="MobiDB-lite"/>
    </source>
</evidence>
<evidence type="ECO:0000313" key="3">
    <source>
        <dbReference type="RefSeq" id="XP_022154222.1"/>
    </source>
</evidence>
<dbReference type="OrthoDB" id="2015618at2759"/>
<protein>
    <submittedName>
        <fullName evidence="3">BZIP transcription factor TGA10-like</fullName>
    </submittedName>
</protein>
<proteinExistence type="predicted"/>